<evidence type="ECO:0000313" key="2">
    <source>
        <dbReference type="Proteomes" id="UP000034799"/>
    </source>
</evidence>
<dbReference type="EMBL" id="LBWK01000002">
    <property type="protein sequence ID" value="KKR05524.1"/>
    <property type="molecule type" value="Genomic_DNA"/>
</dbReference>
<accession>A0A0G0MN57</accession>
<organism evidence="1 2">
    <name type="scientific">candidate division WS6 bacterium GW2011_GWF2_39_15</name>
    <dbReference type="NCBI Taxonomy" id="1619100"/>
    <lineage>
        <taxon>Bacteria</taxon>
        <taxon>Candidatus Dojkabacteria</taxon>
    </lineage>
</organism>
<gene>
    <name evidence="1" type="ORF">UT34_C0002G0031</name>
</gene>
<evidence type="ECO:0000313" key="1">
    <source>
        <dbReference type="EMBL" id="KKR05524.1"/>
    </source>
</evidence>
<sequence length="79" mass="8867">MKTNAMPILVLLLIVAVVWIVFSVYFNSNELDIDPNATSYMQHINPSFLTDGLDDLAKRSEKNLPVSPSEFLNLVADEK</sequence>
<comment type="caution">
    <text evidence="1">The sequence shown here is derived from an EMBL/GenBank/DDBJ whole genome shotgun (WGS) entry which is preliminary data.</text>
</comment>
<name>A0A0G0MN57_9BACT</name>
<dbReference type="STRING" id="1619100.UT34_C0002G0031"/>
<proteinExistence type="predicted"/>
<protein>
    <submittedName>
        <fullName evidence="1">Uncharacterized protein</fullName>
    </submittedName>
</protein>
<dbReference type="Proteomes" id="UP000034799">
    <property type="component" value="Unassembled WGS sequence"/>
</dbReference>
<reference evidence="1 2" key="1">
    <citation type="journal article" date="2015" name="Nature">
        <title>rRNA introns, odd ribosomes, and small enigmatic genomes across a large radiation of phyla.</title>
        <authorList>
            <person name="Brown C.T."/>
            <person name="Hug L.A."/>
            <person name="Thomas B.C."/>
            <person name="Sharon I."/>
            <person name="Castelle C.J."/>
            <person name="Singh A."/>
            <person name="Wilkins M.J."/>
            <person name="Williams K.H."/>
            <person name="Banfield J.F."/>
        </authorList>
    </citation>
    <scope>NUCLEOTIDE SEQUENCE [LARGE SCALE GENOMIC DNA]</scope>
</reference>
<dbReference type="AlphaFoldDB" id="A0A0G0MN57"/>